<sequence>MGKSVSFRFRGRSGTGNLPAAERKASEKSAGPRNREKDHLQIEPFFPAAGMVQSDY</sequence>
<protein>
    <submittedName>
        <fullName evidence="2">Uncharacterized protein</fullName>
    </submittedName>
</protein>
<dbReference type="HOGENOM" id="CLU_3006107_0_0_9"/>
<feature type="region of interest" description="Disordered" evidence="1">
    <location>
        <begin position="1"/>
        <end position="56"/>
    </location>
</feature>
<dbReference type="Proteomes" id="UP000003490">
    <property type="component" value="Unassembled WGS sequence"/>
</dbReference>
<reference evidence="2 3" key="2">
    <citation type="submission" date="2007-08" db="EMBL/GenBank/DDBJ databases">
        <authorList>
            <person name="Fulton L."/>
            <person name="Clifton S."/>
            <person name="Fulton B."/>
            <person name="Xu J."/>
            <person name="Minx P."/>
            <person name="Pepin K.H."/>
            <person name="Johnson M."/>
            <person name="Thiruvilangam P."/>
            <person name="Bhonagiri V."/>
            <person name="Nash W.E."/>
            <person name="Wang C."/>
            <person name="Mardis E.R."/>
            <person name="Wilson R.K."/>
        </authorList>
    </citation>
    <scope>NUCLEOTIDE SEQUENCE [LARGE SCALE GENOMIC DNA]</scope>
    <source>
        <strain evidence="2 3">DSM 753</strain>
    </source>
</reference>
<name>A7VRH6_9FIRM</name>
<proteinExistence type="predicted"/>
<comment type="caution">
    <text evidence="2">The sequence shown here is derived from an EMBL/GenBank/DDBJ whole genome shotgun (WGS) entry which is preliminary data.</text>
</comment>
<dbReference type="AlphaFoldDB" id="A7VRH6"/>
<evidence type="ECO:0000313" key="2">
    <source>
        <dbReference type="EMBL" id="EDO62298.1"/>
    </source>
</evidence>
<dbReference type="EMBL" id="ABCB02000016">
    <property type="protein sequence ID" value="EDO62298.1"/>
    <property type="molecule type" value="Genomic_DNA"/>
</dbReference>
<accession>A7VRH6</accession>
<reference evidence="2 3" key="1">
    <citation type="submission" date="2007-08" db="EMBL/GenBank/DDBJ databases">
        <title>Draft genome sequence of Clostridium leptum (DSM 753).</title>
        <authorList>
            <person name="Sudarsanam P."/>
            <person name="Ley R."/>
            <person name="Guruge J."/>
            <person name="Turnbaugh P.J."/>
            <person name="Mahowald M."/>
            <person name="Liep D."/>
            <person name="Gordon J."/>
        </authorList>
    </citation>
    <scope>NUCLEOTIDE SEQUENCE [LARGE SCALE GENOMIC DNA]</scope>
    <source>
        <strain evidence="2 3">DSM 753</strain>
    </source>
</reference>
<evidence type="ECO:0000313" key="3">
    <source>
        <dbReference type="Proteomes" id="UP000003490"/>
    </source>
</evidence>
<organism evidence="2 3">
    <name type="scientific">[Clostridium] leptum DSM 753</name>
    <dbReference type="NCBI Taxonomy" id="428125"/>
    <lineage>
        <taxon>Bacteria</taxon>
        <taxon>Bacillati</taxon>
        <taxon>Bacillota</taxon>
        <taxon>Clostridia</taxon>
        <taxon>Eubacteriales</taxon>
        <taxon>Oscillospiraceae</taxon>
        <taxon>Oscillospiraceae incertae sedis</taxon>
    </lineage>
</organism>
<gene>
    <name evidence="2" type="ORF">CLOLEP_01159</name>
</gene>
<evidence type="ECO:0000256" key="1">
    <source>
        <dbReference type="SAM" id="MobiDB-lite"/>
    </source>
</evidence>